<reference evidence="2" key="1">
    <citation type="submission" date="2020-02" db="EMBL/GenBank/DDBJ databases">
        <authorList>
            <person name="Meier V. D."/>
        </authorList>
    </citation>
    <scope>NUCLEOTIDE SEQUENCE</scope>
    <source>
        <strain evidence="2">AVDCRST_MAG16</strain>
    </source>
</reference>
<evidence type="ECO:0000256" key="1">
    <source>
        <dbReference type="SAM" id="MobiDB-lite"/>
    </source>
</evidence>
<evidence type="ECO:0000313" key="2">
    <source>
        <dbReference type="EMBL" id="CAA9341684.1"/>
    </source>
</evidence>
<feature type="compositionally biased region" description="Basic and acidic residues" evidence="1">
    <location>
        <begin position="404"/>
        <end position="414"/>
    </location>
</feature>
<dbReference type="AlphaFoldDB" id="A0A6J4LV51"/>
<dbReference type="PROSITE" id="PS51318">
    <property type="entry name" value="TAT"/>
    <property type="match status" value="1"/>
</dbReference>
<dbReference type="EMBL" id="CADCUE010000167">
    <property type="protein sequence ID" value="CAA9341684.1"/>
    <property type="molecule type" value="Genomic_DNA"/>
</dbReference>
<organism evidence="2">
    <name type="scientific">uncultured Frankineae bacterium</name>
    <dbReference type="NCBI Taxonomy" id="437475"/>
    <lineage>
        <taxon>Bacteria</taxon>
        <taxon>Bacillati</taxon>
        <taxon>Actinomycetota</taxon>
        <taxon>Actinomycetes</taxon>
        <taxon>Frankiales</taxon>
        <taxon>environmental samples</taxon>
    </lineage>
</organism>
<name>A0A6J4LV51_9ACTN</name>
<accession>A0A6J4LV51</accession>
<gene>
    <name evidence="2" type="ORF">AVDCRST_MAG16-1856</name>
</gene>
<protein>
    <recommendedName>
        <fullName evidence="3">Twin-arginine translocation signal domain-containing protein</fullName>
    </recommendedName>
</protein>
<evidence type="ECO:0008006" key="3">
    <source>
        <dbReference type="Google" id="ProtNLM"/>
    </source>
</evidence>
<feature type="region of interest" description="Disordered" evidence="1">
    <location>
        <begin position="404"/>
        <end position="425"/>
    </location>
</feature>
<dbReference type="InterPro" id="IPR006311">
    <property type="entry name" value="TAT_signal"/>
</dbReference>
<sequence>MTSTADALLALAPGEVGASTLPPSIAQRAADTVTGWLGRRTSRRGFLVRAGLVGTALALDPKGYVLRPGTAYAAVCGPGSSASSGWTVFCATITNGVNACPPGSIAAGWWKADGASLCGGRARYIIDCNATCSRCTTPGARAGICSSSCWSCSCTSGLPGTCDQRKVCCNAFRYGQCNQDVRQVGGVHCRVVSCTPPWRFEECSTAPATDNRTVDHNSDKLPQRYTAITARYIALGENGSVLGASVLGEVAVAGGYAQRYQNGRISFQPSTGARETVGPVAARYVAVGAEAGPLGFPVSTPVTLAGGGRASRFERGRISYRPGTGAFEVRAPLSALYERLGAEGGALGYPLSGTTAVAGGLANRFDRGRISWSAATGAHAVRGPIAVRYAELGGEAGPLGFPLGEERAEDDRPGPWRRPGAVGRRRSDFQGGSLVLDERTGRVVLTGRV</sequence>
<dbReference type="InterPro" id="IPR013207">
    <property type="entry name" value="LGFP"/>
</dbReference>
<proteinExistence type="predicted"/>
<dbReference type="Pfam" id="PF08310">
    <property type="entry name" value="LGFP"/>
    <property type="match status" value="3"/>
</dbReference>